<dbReference type="RefSeq" id="WP_073132582.1">
    <property type="nucleotide sequence ID" value="NZ_FQZF01000005.1"/>
</dbReference>
<feature type="repeat" description="TPR" evidence="3">
    <location>
        <begin position="195"/>
        <end position="228"/>
    </location>
</feature>
<protein>
    <submittedName>
        <fullName evidence="4">Tetratricopeptide repeat-containing protein</fullName>
    </submittedName>
</protein>
<dbReference type="PANTHER" id="PTHR44858">
    <property type="entry name" value="TETRATRICOPEPTIDE REPEAT PROTEIN 6"/>
    <property type="match status" value="1"/>
</dbReference>
<accession>A0A1M6EDM7</accession>
<evidence type="ECO:0000256" key="3">
    <source>
        <dbReference type="PROSITE-ProRule" id="PRU00339"/>
    </source>
</evidence>
<dbReference type="PROSITE" id="PS50005">
    <property type="entry name" value="TPR"/>
    <property type="match status" value="1"/>
</dbReference>
<keyword evidence="5" id="KW-1185">Reference proteome</keyword>
<dbReference type="InterPro" id="IPR019734">
    <property type="entry name" value="TPR_rpt"/>
</dbReference>
<reference evidence="4 5" key="1">
    <citation type="submission" date="2016-11" db="EMBL/GenBank/DDBJ databases">
        <authorList>
            <person name="Jaros S."/>
            <person name="Januszkiewicz K."/>
            <person name="Wedrychowicz H."/>
        </authorList>
    </citation>
    <scope>NUCLEOTIDE SEQUENCE [LARGE SCALE GENOMIC DNA]</scope>
    <source>
        <strain evidence="4 5">DSM 14916</strain>
    </source>
</reference>
<dbReference type="InterPro" id="IPR011990">
    <property type="entry name" value="TPR-like_helical_dom_sf"/>
</dbReference>
<dbReference type="InterPro" id="IPR050498">
    <property type="entry name" value="Ycf3"/>
</dbReference>
<dbReference type="STRING" id="198092.SAMN02745194_01203"/>
<evidence type="ECO:0000256" key="2">
    <source>
        <dbReference type="ARBA" id="ARBA00022803"/>
    </source>
</evidence>
<dbReference type="Gene3D" id="1.25.40.10">
    <property type="entry name" value="Tetratricopeptide repeat domain"/>
    <property type="match status" value="2"/>
</dbReference>
<organism evidence="4 5">
    <name type="scientific">Muricoccus roseus</name>
    <dbReference type="NCBI Taxonomy" id="198092"/>
    <lineage>
        <taxon>Bacteria</taxon>
        <taxon>Pseudomonadati</taxon>
        <taxon>Pseudomonadota</taxon>
        <taxon>Alphaproteobacteria</taxon>
        <taxon>Acetobacterales</taxon>
        <taxon>Roseomonadaceae</taxon>
        <taxon>Muricoccus</taxon>
    </lineage>
</organism>
<dbReference type="PANTHER" id="PTHR44858:SF1">
    <property type="entry name" value="UDP-N-ACETYLGLUCOSAMINE--PEPTIDE N-ACETYLGLUCOSAMINYLTRANSFERASE SPINDLY-RELATED"/>
    <property type="match status" value="1"/>
</dbReference>
<sequence length="282" mass="29475">MRILSRHALLGAAVVALALALGGGWWWTNPEPRLAMPVPEASEEVLPLPPEPPRVADSPDYEACLGKLRDDAQGALGFAEAWEARGGGDGARHCSALALLALGEPERAGSRLEALAGRSAAGAAARAAVFGQAGQAWMVAGQSLRAHGAFTMALTLTPNDPELLVDRAIAAGMLGRFTDSLADADRALAQDGQRAEAWVFRAAALRHLDRAQEALRDIERALALEPGSPEALLERGILRQLQGDTAGARSDWESVLANSPDSAAADLAQQNLALNAAGPARR</sequence>
<dbReference type="EMBL" id="FQZF01000005">
    <property type="protein sequence ID" value="SHI83428.1"/>
    <property type="molecule type" value="Genomic_DNA"/>
</dbReference>
<dbReference type="SMART" id="SM00028">
    <property type="entry name" value="TPR"/>
    <property type="match status" value="4"/>
</dbReference>
<evidence type="ECO:0000256" key="1">
    <source>
        <dbReference type="ARBA" id="ARBA00022737"/>
    </source>
</evidence>
<dbReference type="OrthoDB" id="8480494at2"/>
<keyword evidence="2 3" id="KW-0802">TPR repeat</keyword>
<dbReference type="SUPFAM" id="SSF48452">
    <property type="entry name" value="TPR-like"/>
    <property type="match status" value="1"/>
</dbReference>
<name>A0A1M6EDM7_9PROT</name>
<dbReference type="Proteomes" id="UP000184387">
    <property type="component" value="Unassembled WGS sequence"/>
</dbReference>
<proteinExistence type="predicted"/>
<gene>
    <name evidence="4" type="ORF">SAMN02745194_01203</name>
</gene>
<keyword evidence="1" id="KW-0677">Repeat</keyword>
<evidence type="ECO:0000313" key="5">
    <source>
        <dbReference type="Proteomes" id="UP000184387"/>
    </source>
</evidence>
<dbReference type="AlphaFoldDB" id="A0A1M6EDM7"/>
<evidence type="ECO:0000313" key="4">
    <source>
        <dbReference type="EMBL" id="SHI83428.1"/>
    </source>
</evidence>
<dbReference type="Pfam" id="PF13371">
    <property type="entry name" value="TPR_9"/>
    <property type="match status" value="1"/>
</dbReference>